<evidence type="ECO:0000313" key="2">
    <source>
        <dbReference type="Proteomes" id="UP000324376"/>
    </source>
</evidence>
<dbReference type="PROSITE" id="PS51257">
    <property type="entry name" value="PROKAR_LIPOPROTEIN"/>
    <property type="match status" value="1"/>
</dbReference>
<accession>A0A5S5BZC7</accession>
<sequence length="246" mass="29253">MKKILIVIISLQFLTSCKENKFQVESEFENGNSEIIFDQLTDTLIYGKNYSRKYKIKFDIQKDTLRKGMYINEMAIGKHFFYKKNMIICERNYVVPKPFFLDLDRANETIDFNTYKVRQDSTYLNTVIFFDKNGDSIIDKSHFYRAKFKKKKWNVNDSLEVDFEFYYPNYKVVKSELYFIVPSDTTMVTVAKADNDYTFKREILDKQHNEIEGVVDFAAYDKTKVKGDSTAYALRIMFINEKIEIE</sequence>
<proteinExistence type="predicted"/>
<protein>
    <submittedName>
        <fullName evidence="1">Uncharacterized protein</fullName>
    </submittedName>
</protein>
<gene>
    <name evidence="1" type="ORF">BD809_1091</name>
</gene>
<dbReference type="AlphaFoldDB" id="A0A5S5BZC7"/>
<comment type="caution">
    <text evidence="1">The sequence shown here is derived from an EMBL/GenBank/DDBJ whole genome shotgun (WGS) entry which is preliminary data.</text>
</comment>
<name>A0A5S5BZC7_9FLAO</name>
<reference evidence="1 2" key="1">
    <citation type="submission" date="2019-07" db="EMBL/GenBank/DDBJ databases">
        <title>Genomic Encyclopedia of Archaeal and Bacterial Type Strains, Phase II (KMG-II): from individual species to whole genera.</title>
        <authorList>
            <person name="Goeker M."/>
        </authorList>
    </citation>
    <scope>NUCLEOTIDE SEQUENCE [LARGE SCALE GENOMIC DNA]</scope>
    <source>
        <strain evidence="1 2">DSM 17527</strain>
    </source>
</reference>
<dbReference type="RefSeq" id="WP_148783319.1">
    <property type="nucleotide sequence ID" value="NZ_VNHU01000009.1"/>
</dbReference>
<dbReference type="Proteomes" id="UP000324376">
    <property type="component" value="Unassembled WGS sequence"/>
</dbReference>
<keyword evidence="2" id="KW-1185">Reference proteome</keyword>
<organism evidence="1 2">
    <name type="scientific">Aquimarina intermedia</name>
    <dbReference type="NCBI Taxonomy" id="350814"/>
    <lineage>
        <taxon>Bacteria</taxon>
        <taxon>Pseudomonadati</taxon>
        <taxon>Bacteroidota</taxon>
        <taxon>Flavobacteriia</taxon>
        <taxon>Flavobacteriales</taxon>
        <taxon>Flavobacteriaceae</taxon>
        <taxon>Aquimarina</taxon>
    </lineage>
</organism>
<dbReference type="EMBL" id="VNHU01000009">
    <property type="protein sequence ID" value="TYP71420.1"/>
    <property type="molecule type" value="Genomic_DNA"/>
</dbReference>
<dbReference type="OrthoDB" id="1426868at2"/>
<evidence type="ECO:0000313" key="1">
    <source>
        <dbReference type="EMBL" id="TYP71420.1"/>
    </source>
</evidence>